<name>A0A927L730_9ACTN</name>
<dbReference type="EMBL" id="JACYXT010000011">
    <property type="protein sequence ID" value="MBD9726454.1"/>
    <property type="molecule type" value="Genomic_DNA"/>
</dbReference>
<accession>A0A927L730</accession>
<reference evidence="1" key="1">
    <citation type="submission" date="2020-09" db="EMBL/GenBank/DDBJ databases">
        <title>Streptomyces canutascabiei sp. nov., which causes potato common scab and is distributed across the world.</title>
        <authorList>
            <person name="Nguyen H.P."/>
            <person name="Weisberg A.J."/>
            <person name="Chang J.H."/>
            <person name="Clarke C.R."/>
        </authorList>
    </citation>
    <scope>NUCLEOTIDE SEQUENCE</scope>
    <source>
        <strain evidence="1">ID-01-6.2a</strain>
    </source>
</reference>
<gene>
    <name evidence="1" type="ORF">IHE70_25220</name>
</gene>
<evidence type="ECO:0000313" key="2">
    <source>
        <dbReference type="Proteomes" id="UP000661025"/>
    </source>
</evidence>
<proteinExistence type="predicted"/>
<dbReference type="AlphaFoldDB" id="A0A927L730"/>
<organism evidence="1 2">
    <name type="scientific">Streptomyces caniscabiei</name>
    <dbReference type="NCBI Taxonomy" id="2746961"/>
    <lineage>
        <taxon>Bacteria</taxon>
        <taxon>Bacillati</taxon>
        <taxon>Actinomycetota</taxon>
        <taxon>Actinomycetes</taxon>
        <taxon>Kitasatosporales</taxon>
        <taxon>Streptomycetaceae</taxon>
        <taxon>Streptomyces</taxon>
    </lineage>
</organism>
<protein>
    <submittedName>
        <fullName evidence="1">Uncharacterized protein</fullName>
    </submittedName>
</protein>
<sequence length="128" mass="13527">MRFPPELGNIPENWDPPSLGSGREVRAVLAQVLQGIEFSPGGWGDYEGPGFSISTPVNEADDAPVAAVSLFIHGGNEAAAHAALAVADALQARAYDTGSGDFLTAESARSAFEAWRAYRDRVLDEHGT</sequence>
<evidence type="ECO:0000313" key="1">
    <source>
        <dbReference type="EMBL" id="MBD9726454.1"/>
    </source>
</evidence>
<dbReference type="Proteomes" id="UP000661025">
    <property type="component" value="Unassembled WGS sequence"/>
</dbReference>
<comment type="caution">
    <text evidence="1">The sequence shown here is derived from an EMBL/GenBank/DDBJ whole genome shotgun (WGS) entry which is preliminary data.</text>
</comment>